<keyword evidence="4" id="KW-1185">Reference proteome</keyword>
<dbReference type="OrthoDB" id="5790562at2759"/>
<dbReference type="InterPro" id="IPR012334">
    <property type="entry name" value="Pectin_lyas_fold"/>
</dbReference>
<sequence length="506" mass="57363">MRMLPLLLVILWALIRTSGEVYKAFFTSLIFPEIHCINAIYVDCLVPLTGAEDIMRCFRNRCYYSNKNKKKHHHGKNCAQVDGCFHERKKREVAVTKLPNFASAGSPYQIQEDLIVPANHILRIPSSVKIAFANNVGIIVYGALQINGTQHEQVSLYSYERNWKGVLFHSINSNKNRDYKSFLNYVNISNSIYGLNIDGPPYPELSHVVCDGNENGMTIRLTHKERAPGTDLKDIACCTFMNMLTAARKILQTFFNIDHIDFLFQCEQHTVPCFTMDGLSQIHLPQMRLYFEEVILVDALLLSNRNDGLLVNGSLALRIFSSQFSSNGKNGISAQFSPNSSFEITNSFIGSNGDAGLCILPDYRTRIKILASNFTAHYYSAAVIVEKSMKIDFLLEWSHIWNNNASGIIFKKNISQSDIRLLNNNFTRNYGDVMHVEEICNAANIQMENNRFSHNQLSKRNSMNTVIGLRIMQDGQELQLQPIVSRGDIVIIGEDWNARVSPDATR</sequence>
<dbReference type="EMBL" id="UYYG01000090">
    <property type="protein sequence ID" value="VDN52967.1"/>
    <property type="molecule type" value="Genomic_DNA"/>
</dbReference>
<evidence type="ECO:0000313" key="2">
    <source>
        <dbReference type="EMBL" id="VDN52967.1"/>
    </source>
</evidence>
<dbReference type="Proteomes" id="UP000038040">
    <property type="component" value="Unplaced"/>
</dbReference>
<proteinExistence type="predicted"/>
<dbReference type="Proteomes" id="UP000274756">
    <property type="component" value="Unassembled WGS sequence"/>
</dbReference>
<feature type="signal peptide" evidence="1">
    <location>
        <begin position="1"/>
        <end position="19"/>
    </location>
</feature>
<dbReference type="Gene3D" id="2.160.20.10">
    <property type="entry name" value="Single-stranded right-handed beta-helix, Pectin lyase-like"/>
    <property type="match status" value="1"/>
</dbReference>
<evidence type="ECO:0000313" key="3">
    <source>
        <dbReference type="Proteomes" id="UP000038040"/>
    </source>
</evidence>
<dbReference type="STRING" id="318479.A0A158Q664"/>
<dbReference type="InterPro" id="IPR011050">
    <property type="entry name" value="Pectin_lyase_fold/virulence"/>
</dbReference>
<reference evidence="5" key="1">
    <citation type="submission" date="2016-04" db="UniProtKB">
        <authorList>
            <consortium name="WormBaseParasite"/>
        </authorList>
    </citation>
    <scope>IDENTIFICATION</scope>
</reference>
<evidence type="ECO:0000313" key="5">
    <source>
        <dbReference type="WBParaSite" id="DME_0000920301-mRNA-1"/>
    </source>
</evidence>
<evidence type="ECO:0000256" key="1">
    <source>
        <dbReference type="SAM" id="SignalP"/>
    </source>
</evidence>
<keyword evidence="1" id="KW-0732">Signal</keyword>
<protein>
    <submittedName>
        <fullName evidence="5">Protein bark beetle</fullName>
    </submittedName>
</protein>
<dbReference type="AlphaFoldDB" id="A0A158Q664"/>
<name>A0A158Q664_DRAME</name>
<reference evidence="2 4" key="2">
    <citation type="submission" date="2018-11" db="EMBL/GenBank/DDBJ databases">
        <authorList>
            <consortium name="Pathogen Informatics"/>
        </authorList>
    </citation>
    <scope>NUCLEOTIDE SEQUENCE [LARGE SCALE GENOMIC DNA]</scope>
</reference>
<gene>
    <name evidence="2" type="ORF">DME_LOCUS2940</name>
</gene>
<accession>A0A158Q664</accession>
<organism evidence="3 5">
    <name type="scientific">Dracunculus medinensis</name>
    <name type="common">Guinea worm</name>
    <dbReference type="NCBI Taxonomy" id="318479"/>
    <lineage>
        <taxon>Eukaryota</taxon>
        <taxon>Metazoa</taxon>
        <taxon>Ecdysozoa</taxon>
        <taxon>Nematoda</taxon>
        <taxon>Chromadorea</taxon>
        <taxon>Rhabditida</taxon>
        <taxon>Spirurina</taxon>
        <taxon>Dracunculoidea</taxon>
        <taxon>Dracunculidae</taxon>
        <taxon>Dracunculus</taxon>
    </lineage>
</organism>
<feature type="chain" id="PRO_5041046076" evidence="1">
    <location>
        <begin position="20"/>
        <end position="506"/>
    </location>
</feature>
<evidence type="ECO:0000313" key="4">
    <source>
        <dbReference type="Proteomes" id="UP000274756"/>
    </source>
</evidence>
<dbReference type="SUPFAM" id="SSF51126">
    <property type="entry name" value="Pectin lyase-like"/>
    <property type="match status" value="1"/>
</dbReference>
<dbReference type="WBParaSite" id="DME_0000920301-mRNA-1">
    <property type="protein sequence ID" value="DME_0000920301-mRNA-1"/>
    <property type="gene ID" value="DME_0000920301"/>
</dbReference>